<gene>
    <name evidence="2" type="ORF">AVEN_88382_1</name>
</gene>
<reference evidence="2 3" key="1">
    <citation type="journal article" date="2019" name="Sci. Rep.">
        <title>Orb-weaving spider Araneus ventricosus genome elucidates the spidroin gene catalogue.</title>
        <authorList>
            <person name="Kono N."/>
            <person name="Nakamura H."/>
            <person name="Ohtoshi R."/>
            <person name="Moran D.A.P."/>
            <person name="Shinohara A."/>
            <person name="Yoshida Y."/>
            <person name="Fujiwara M."/>
            <person name="Mori M."/>
            <person name="Tomita M."/>
            <person name="Arakawa K."/>
        </authorList>
    </citation>
    <scope>NUCLEOTIDE SEQUENCE [LARGE SCALE GENOMIC DNA]</scope>
</reference>
<name>A0A4Y2GIC4_ARAVE</name>
<evidence type="ECO:0000313" key="2">
    <source>
        <dbReference type="EMBL" id="GBM52485.1"/>
    </source>
</evidence>
<feature type="compositionally biased region" description="Basic and acidic residues" evidence="1">
    <location>
        <begin position="34"/>
        <end position="44"/>
    </location>
</feature>
<sequence>MNRRSVTQRQELMLELFAATSNISADDPASIPNHRGESRSRTESWRTTQQRTSVHAAFLSSEVDPTGDPELNKRIDELQLQRNRGKSAAPVHASVLSRPREEGLLNTSNFRTRPEDRCQLLPASTAERKRGNSINTFSSQHFSNQYRYFRIKTFPDKSQDQPEEDFHGQTKLPQPLNKLEALAGCCYIIQYPNAPLSIWVDVFRFCCGGALTIQ</sequence>
<protein>
    <submittedName>
        <fullName evidence="2">Uncharacterized protein</fullName>
    </submittedName>
</protein>
<accession>A0A4Y2GIC4</accession>
<organism evidence="2 3">
    <name type="scientific">Araneus ventricosus</name>
    <name type="common">Orbweaver spider</name>
    <name type="synonym">Epeira ventricosa</name>
    <dbReference type="NCBI Taxonomy" id="182803"/>
    <lineage>
        <taxon>Eukaryota</taxon>
        <taxon>Metazoa</taxon>
        <taxon>Ecdysozoa</taxon>
        <taxon>Arthropoda</taxon>
        <taxon>Chelicerata</taxon>
        <taxon>Arachnida</taxon>
        <taxon>Araneae</taxon>
        <taxon>Araneomorphae</taxon>
        <taxon>Entelegynae</taxon>
        <taxon>Araneoidea</taxon>
        <taxon>Araneidae</taxon>
        <taxon>Araneus</taxon>
    </lineage>
</organism>
<dbReference type="AlphaFoldDB" id="A0A4Y2GIC4"/>
<evidence type="ECO:0000313" key="3">
    <source>
        <dbReference type="Proteomes" id="UP000499080"/>
    </source>
</evidence>
<feature type="region of interest" description="Disordered" evidence="1">
    <location>
        <begin position="24"/>
        <end position="52"/>
    </location>
</feature>
<dbReference type="Proteomes" id="UP000499080">
    <property type="component" value="Unassembled WGS sequence"/>
</dbReference>
<dbReference type="EMBL" id="BGPR01001380">
    <property type="protein sequence ID" value="GBM52485.1"/>
    <property type="molecule type" value="Genomic_DNA"/>
</dbReference>
<comment type="caution">
    <text evidence="2">The sequence shown here is derived from an EMBL/GenBank/DDBJ whole genome shotgun (WGS) entry which is preliminary data.</text>
</comment>
<evidence type="ECO:0000256" key="1">
    <source>
        <dbReference type="SAM" id="MobiDB-lite"/>
    </source>
</evidence>
<keyword evidence="3" id="KW-1185">Reference proteome</keyword>
<proteinExistence type="predicted"/>